<evidence type="ECO:0000256" key="1">
    <source>
        <dbReference type="ARBA" id="ARBA00004651"/>
    </source>
</evidence>
<accession>A0A9J6GEA4</accession>
<dbReference type="OrthoDB" id="6498373at2759"/>
<dbReference type="OMA" id="GHASHEM"/>
<keyword evidence="3 8" id="KW-0812">Transmembrane</keyword>
<keyword evidence="6" id="KW-0675">Receptor</keyword>
<keyword evidence="10" id="KW-1185">Reference proteome</keyword>
<evidence type="ECO:0000313" key="10">
    <source>
        <dbReference type="Proteomes" id="UP000821853"/>
    </source>
</evidence>
<evidence type="ECO:0008006" key="11">
    <source>
        <dbReference type="Google" id="ProtNLM"/>
    </source>
</evidence>
<dbReference type="EMBL" id="JABSTR010000006">
    <property type="protein sequence ID" value="KAH9373733.1"/>
    <property type="molecule type" value="Genomic_DNA"/>
</dbReference>
<comment type="subcellular location">
    <subcellularLocation>
        <location evidence="1">Cell membrane</location>
        <topology evidence="1">Multi-pass membrane protein</topology>
    </subcellularLocation>
</comment>
<evidence type="ECO:0000256" key="5">
    <source>
        <dbReference type="ARBA" id="ARBA00023136"/>
    </source>
</evidence>
<feature type="transmembrane region" description="Helical" evidence="8">
    <location>
        <begin position="85"/>
        <end position="105"/>
    </location>
</feature>
<evidence type="ECO:0000256" key="2">
    <source>
        <dbReference type="ARBA" id="ARBA00022475"/>
    </source>
</evidence>
<sequence length="363" mass="41563">MTITIDRSTVARFGPAVVNTGFTILSSASPAHFDAFSYILAFDREVWLLLFMFLAVLSLLMAVREGLRTPSRRCPRRHVHMSQRLLLAVWLVAVVVLTNSFASLLKSNRAVNNFRPEVDSIEDIAERPHLTPITTSGTYYETFDKNSKSEAVKKVWALSRRRNSVLPMPEAFSDATLTQVVSRRAVLMANLDSLLLHMANYCERRNVRTFILGRQPIEETQLGYAFSKRLPEPYFRRIFTRFRWIMESGLMTKWLDEGTGNWRSCIQSMDTSVHSLSVDDVLPFFLIWAVWCAFACCAFLGELACARTEHRQSREMRLTAKLVTQKSGHASHEMIPHVQGECRYLVVPLFWDRFVGSKHCCIA</sequence>
<dbReference type="GO" id="GO:0005886">
    <property type="term" value="C:plasma membrane"/>
    <property type="evidence" value="ECO:0007669"/>
    <property type="project" value="UniProtKB-SubCell"/>
</dbReference>
<evidence type="ECO:0000256" key="6">
    <source>
        <dbReference type="ARBA" id="ARBA00023170"/>
    </source>
</evidence>
<dbReference type="VEuPathDB" id="VectorBase:HLOH_052477"/>
<evidence type="ECO:0000256" key="3">
    <source>
        <dbReference type="ARBA" id="ARBA00022692"/>
    </source>
</evidence>
<protein>
    <recommendedName>
        <fullName evidence="11">Ionotropic glutamate receptor C-terminal domain-containing protein</fullName>
    </recommendedName>
</protein>
<dbReference type="InterPro" id="IPR052192">
    <property type="entry name" value="Insect_Ionotropic_Sensory_Rcpt"/>
</dbReference>
<evidence type="ECO:0000256" key="4">
    <source>
        <dbReference type="ARBA" id="ARBA00022989"/>
    </source>
</evidence>
<keyword evidence="4 8" id="KW-1133">Transmembrane helix</keyword>
<keyword evidence="5 8" id="KW-0472">Membrane</keyword>
<name>A0A9J6GEA4_HAELO</name>
<comment type="caution">
    <text evidence="9">The sequence shown here is derived from an EMBL/GenBank/DDBJ whole genome shotgun (WGS) entry which is preliminary data.</text>
</comment>
<reference evidence="9 10" key="1">
    <citation type="journal article" date="2020" name="Cell">
        <title>Large-Scale Comparative Analyses of Tick Genomes Elucidate Their Genetic Diversity and Vector Capacities.</title>
        <authorList>
            <consortium name="Tick Genome and Microbiome Consortium (TIGMIC)"/>
            <person name="Jia N."/>
            <person name="Wang J."/>
            <person name="Shi W."/>
            <person name="Du L."/>
            <person name="Sun Y."/>
            <person name="Zhan W."/>
            <person name="Jiang J.F."/>
            <person name="Wang Q."/>
            <person name="Zhang B."/>
            <person name="Ji P."/>
            <person name="Bell-Sakyi L."/>
            <person name="Cui X.M."/>
            <person name="Yuan T.T."/>
            <person name="Jiang B.G."/>
            <person name="Yang W.F."/>
            <person name="Lam T.T."/>
            <person name="Chang Q.C."/>
            <person name="Ding S.J."/>
            <person name="Wang X.J."/>
            <person name="Zhu J.G."/>
            <person name="Ruan X.D."/>
            <person name="Zhao L."/>
            <person name="Wei J.T."/>
            <person name="Ye R.Z."/>
            <person name="Que T.C."/>
            <person name="Du C.H."/>
            <person name="Zhou Y.H."/>
            <person name="Cheng J.X."/>
            <person name="Dai P.F."/>
            <person name="Guo W.B."/>
            <person name="Han X.H."/>
            <person name="Huang E.J."/>
            <person name="Li L.F."/>
            <person name="Wei W."/>
            <person name="Gao Y.C."/>
            <person name="Liu J.Z."/>
            <person name="Shao H.Z."/>
            <person name="Wang X."/>
            <person name="Wang C.C."/>
            <person name="Yang T.C."/>
            <person name="Huo Q.B."/>
            <person name="Li W."/>
            <person name="Chen H.Y."/>
            <person name="Chen S.E."/>
            <person name="Zhou L.G."/>
            <person name="Ni X.B."/>
            <person name="Tian J.H."/>
            <person name="Sheng Y."/>
            <person name="Liu T."/>
            <person name="Pan Y.S."/>
            <person name="Xia L.Y."/>
            <person name="Li J."/>
            <person name="Zhao F."/>
            <person name="Cao W.C."/>
        </authorList>
    </citation>
    <scope>NUCLEOTIDE SEQUENCE [LARGE SCALE GENOMIC DNA]</scope>
    <source>
        <strain evidence="9">HaeL-2018</strain>
    </source>
</reference>
<gene>
    <name evidence="9" type="ORF">HPB48_018622</name>
</gene>
<evidence type="ECO:0000313" key="9">
    <source>
        <dbReference type="EMBL" id="KAH9373733.1"/>
    </source>
</evidence>
<keyword evidence="7" id="KW-0325">Glycoprotein</keyword>
<dbReference type="Proteomes" id="UP000821853">
    <property type="component" value="Chromosome 4"/>
</dbReference>
<proteinExistence type="predicted"/>
<dbReference type="PANTHER" id="PTHR42643">
    <property type="entry name" value="IONOTROPIC RECEPTOR 20A-RELATED"/>
    <property type="match status" value="1"/>
</dbReference>
<evidence type="ECO:0000256" key="8">
    <source>
        <dbReference type="SAM" id="Phobius"/>
    </source>
</evidence>
<evidence type="ECO:0000256" key="7">
    <source>
        <dbReference type="ARBA" id="ARBA00023180"/>
    </source>
</evidence>
<dbReference type="SUPFAM" id="SSF53850">
    <property type="entry name" value="Periplasmic binding protein-like II"/>
    <property type="match status" value="1"/>
</dbReference>
<dbReference type="PANTHER" id="PTHR42643:SF38">
    <property type="entry name" value="IONOTROPIC RECEPTOR 100A"/>
    <property type="match status" value="1"/>
</dbReference>
<organism evidence="9 10">
    <name type="scientific">Haemaphysalis longicornis</name>
    <name type="common">Bush tick</name>
    <dbReference type="NCBI Taxonomy" id="44386"/>
    <lineage>
        <taxon>Eukaryota</taxon>
        <taxon>Metazoa</taxon>
        <taxon>Ecdysozoa</taxon>
        <taxon>Arthropoda</taxon>
        <taxon>Chelicerata</taxon>
        <taxon>Arachnida</taxon>
        <taxon>Acari</taxon>
        <taxon>Parasitiformes</taxon>
        <taxon>Ixodida</taxon>
        <taxon>Ixodoidea</taxon>
        <taxon>Ixodidae</taxon>
        <taxon>Haemaphysalinae</taxon>
        <taxon>Haemaphysalis</taxon>
    </lineage>
</organism>
<dbReference type="AlphaFoldDB" id="A0A9J6GEA4"/>
<feature type="transmembrane region" description="Helical" evidence="8">
    <location>
        <begin position="46"/>
        <end position="64"/>
    </location>
</feature>
<keyword evidence="2" id="KW-1003">Cell membrane</keyword>
<feature type="transmembrane region" description="Helical" evidence="8">
    <location>
        <begin position="281"/>
        <end position="306"/>
    </location>
</feature>